<evidence type="ECO:0000259" key="1">
    <source>
        <dbReference type="Pfam" id="PF01656"/>
    </source>
</evidence>
<organism evidence="2">
    <name type="scientific">uncultured Thiotrichaceae bacterium</name>
    <dbReference type="NCBI Taxonomy" id="298394"/>
    <lineage>
        <taxon>Bacteria</taxon>
        <taxon>Pseudomonadati</taxon>
        <taxon>Pseudomonadota</taxon>
        <taxon>Gammaproteobacteria</taxon>
        <taxon>Thiotrichales</taxon>
        <taxon>Thiotrichaceae</taxon>
        <taxon>environmental samples</taxon>
    </lineage>
</organism>
<dbReference type="SUPFAM" id="SSF52540">
    <property type="entry name" value="P-loop containing nucleoside triphosphate hydrolases"/>
    <property type="match status" value="1"/>
</dbReference>
<dbReference type="EMBL" id="CACVAV010000111">
    <property type="protein sequence ID" value="CAA6806871.1"/>
    <property type="molecule type" value="Genomic_DNA"/>
</dbReference>
<evidence type="ECO:0000313" key="2">
    <source>
        <dbReference type="EMBL" id="CAA6806871.1"/>
    </source>
</evidence>
<accession>A0A6S6SWA4</accession>
<protein>
    <submittedName>
        <fullName evidence="2">Chromosome (Plasmid) partitioning protein ParA</fullName>
    </submittedName>
</protein>
<dbReference type="AlphaFoldDB" id="A0A6S6SWA4"/>
<dbReference type="CDD" id="cd02042">
    <property type="entry name" value="ParAB_family"/>
    <property type="match status" value="1"/>
</dbReference>
<dbReference type="PIRSF" id="PIRSF009320">
    <property type="entry name" value="Nuc_binding_HP_1000"/>
    <property type="match status" value="1"/>
</dbReference>
<dbReference type="Pfam" id="PF01656">
    <property type="entry name" value="CbiA"/>
    <property type="match status" value="1"/>
</dbReference>
<dbReference type="InterPro" id="IPR002586">
    <property type="entry name" value="CobQ/CobB/MinD/ParA_Nub-bd_dom"/>
</dbReference>
<proteinExistence type="predicted"/>
<dbReference type="PANTHER" id="PTHR13696:SF96">
    <property type="entry name" value="COBQ_COBB_MIND_PARA NUCLEOTIDE BINDING DOMAIN-CONTAINING PROTEIN"/>
    <property type="match status" value="1"/>
</dbReference>
<dbReference type="InterPro" id="IPR027417">
    <property type="entry name" value="P-loop_NTPase"/>
</dbReference>
<dbReference type="Gene3D" id="3.40.50.300">
    <property type="entry name" value="P-loop containing nucleotide triphosphate hydrolases"/>
    <property type="match status" value="1"/>
</dbReference>
<dbReference type="PANTHER" id="PTHR13696">
    <property type="entry name" value="P-LOOP CONTAINING NUCLEOSIDE TRIPHOSPHATE HYDROLASE"/>
    <property type="match status" value="1"/>
</dbReference>
<sequence>MITVVGNLKGGTGKSTVAFNLALWTATRQNTRVAVYDLDPQATTTDAFGIRTEEGYLPEMSVHYALHDMQEEDADTQILVDIGLSDMNATQEAIRLADRIIVPVAPSQADIWSTQRFLKIVDEVRGNKPVQLLGLLNRADTHRAVRETGEAAEALEMLDNIQLMKTRLYMRTTYRRSFSEGLAVFEMEPRSKAAAEVEALGKELLTIN</sequence>
<name>A0A6S6SWA4_9GAMM</name>
<reference evidence="2" key="1">
    <citation type="submission" date="2020-01" db="EMBL/GenBank/DDBJ databases">
        <authorList>
            <person name="Meier V. D."/>
            <person name="Meier V D."/>
        </authorList>
    </citation>
    <scope>NUCLEOTIDE SEQUENCE</scope>
    <source>
        <strain evidence="2">HLG_WM_MAG_08</strain>
    </source>
</reference>
<dbReference type="InterPro" id="IPR050678">
    <property type="entry name" value="DNA_Partitioning_ATPase"/>
</dbReference>
<gene>
    <name evidence="2" type="ORF">HELGO_WM80961</name>
</gene>
<feature type="domain" description="CobQ/CobB/MinD/ParA nucleotide binding" evidence="1">
    <location>
        <begin position="5"/>
        <end position="181"/>
    </location>
</feature>